<evidence type="ECO:0000313" key="2">
    <source>
        <dbReference type="EMBL" id="NOK36055.1"/>
    </source>
</evidence>
<dbReference type="Proteomes" id="UP000563426">
    <property type="component" value="Unassembled WGS sequence"/>
</dbReference>
<dbReference type="EMBL" id="JABFJV010000142">
    <property type="protein sequence ID" value="NOK36055.1"/>
    <property type="molecule type" value="Genomic_DNA"/>
</dbReference>
<gene>
    <name evidence="2" type="ORF">HMI49_22900</name>
</gene>
<reference evidence="2 3" key="1">
    <citation type="submission" date="2020-05" db="EMBL/GenBank/DDBJ databases">
        <authorList>
            <person name="Whitworth D."/>
        </authorList>
    </citation>
    <scope>NUCLEOTIDE SEQUENCE [LARGE SCALE GENOMIC DNA]</scope>
    <source>
        <strain evidence="2 3">AB043B</strain>
    </source>
</reference>
<name>A0A7Y4KLL9_9BACT</name>
<dbReference type="InterPro" id="IPR019302">
    <property type="entry name" value="CAP12/PCTIR_TIR_dom"/>
</dbReference>
<evidence type="ECO:0000313" key="3">
    <source>
        <dbReference type="Proteomes" id="UP000563426"/>
    </source>
</evidence>
<accession>A0A7Y4KLL9</accession>
<protein>
    <submittedName>
        <fullName evidence="2">Nucleotide-binding protein</fullName>
    </submittedName>
</protein>
<sequence length="542" mass="61288">MSPEENTVLQLIWSHFKQHGGWPPKLTLWSQLRHLNLSLDQLASRAPWLLVSSIGDAVSVSLETLLEIPEVRTLLAPLPRFLQLLARRFVEEPDLNTEHGSRGPEVQAEAFLQFWKNESEARLAAKLLWTFCHELGGRGDPDAEFYFRPQLDILRYEKVESLEQYLAASVLHRESTVRQAPQGQHLALLQTVYVHIQKTGQWPGLAECTLQHREQLGYLPHLVMALTPHFIHPQNRHERPARIHLGARAVPVVAGETGCALALSIVRTLVELLVEQGAQKKFSIEQIAGKMKLPVEQVLPVAMLLEQDGWGRIDGWAREREGWQVELHTHVIDRLKDVRTWEEYIRVCDRYSPNVWFPPMEPPSHPKGFPTSESIVDQAIALAKMHVAPEPPPSPPRPAPATGRLKVFIGHGNSEAWWALKEFLSKRLGLEPVEFNSTPATGHTTVERLQKCLEECQLAVLVMTGEDEHPDGNLLARQNVVHEIGLFQAKLGFDKVLILVEDKCTVFSNIHGLTHHSFRRGKIGDCFEDIRAAVEHLFPRAG</sequence>
<proteinExistence type="predicted"/>
<dbReference type="Pfam" id="PF10137">
    <property type="entry name" value="CAP12-PCTIR_TIR"/>
    <property type="match status" value="1"/>
</dbReference>
<dbReference type="AlphaFoldDB" id="A0A7Y4KLL9"/>
<comment type="caution">
    <text evidence="2">The sequence shown here is derived from an EMBL/GenBank/DDBJ whole genome shotgun (WGS) entry which is preliminary data.</text>
</comment>
<dbReference type="GO" id="GO:0050135">
    <property type="term" value="F:NADP+ nucleosidase activity"/>
    <property type="evidence" value="ECO:0007669"/>
    <property type="project" value="InterPro"/>
</dbReference>
<dbReference type="RefSeq" id="WP_171436556.1">
    <property type="nucleotide sequence ID" value="NZ_JABFJV010000142.1"/>
</dbReference>
<feature type="domain" description="CD-NTase-associated protein 12/Pycsar effector protein TIR" evidence="1">
    <location>
        <begin position="406"/>
        <end position="518"/>
    </location>
</feature>
<keyword evidence="3" id="KW-1185">Reference proteome</keyword>
<organism evidence="2 3">
    <name type="scientific">Corallococcus exercitus</name>
    <dbReference type="NCBI Taxonomy" id="2316736"/>
    <lineage>
        <taxon>Bacteria</taxon>
        <taxon>Pseudomonadati</taxon>
        <taxon>Myxococcota</taxon>
        <taxon>Myxococcia</taxon>
        <taxon>Myxococcales</taxon>
        <taxon>Cystobacterineae</taxon>
        <taxon>Myxococcaceae</taxon>
        <taxon>Corallococcus</taxon>
    </lineage>
</organism>
<evidence type="ECO:0000259" key="1">
    <source>
        <dbReference type="Pfam" id="PF10137"/>
    </source>
</evidence>